<proteinExistence type="predicted"/>
<dbReference type="EMBL" id="CP025682">
    <property type="protein sequence ID" value="AUN95401.1"/>
    <property type="molecule type" value="Genomic_DNA"/>
</dbReference>
<evidence type="ECO:0000313" key="2">
    <source>
        <dbReference type="Proteomes" id="UP000242205"/>
    </source>
</evidence>
<evidence type="ECO:0000313" key="1">
    <source>
        <dbReference type="EMBL" id="AUN95401.1"/>
    </source>
</evidence>
<organism evidence="1 2">
    <name type="scientific">Pseudazoarcus pumilus</name>
    <dbReference type="NCBI Taxonomy" id="2067960"/>
    <lineage>
        <taxon>Bacteria</taxon>
        <taxon>Pseudomonadati</taxon>
        <taxon>Pseudomonadota</taxon>
        <taxon>Betaproteobacteria</taxon>
        <taxon>Rhodocyclales</taxon>
        <taxon>Zoogloeaceae</taxon>
        <taxon>Pseudazoarcus</taxon>
    </lineage>
</organism>
<sequence length="131" mass="13180">MPAPETYEWSAAAIIAAHTAVRDLIDAHATLPGAVLVRDAADVLLGTITLTDPCGTVNGTTGQLAFDFDGREDDADAGGTIAYVEFVDGDGTVHLALPAEAGTEAVSGKAVFNTLTVVAGAPIEMVAAVVG</sequence>
<accession>A0A2I6S864</accession>
<keyword evidence="2" id="KW-1185">Reference proteome</keyword>
<name>A0A2I6S864_9RHOO</name>
<dbReference type="RefSeq" id="WP_102247450.1">
    <property type="nucleotide sequence ID" value="NZ_CP025682.1"/>
</dbReference>
<dbReference type="AlphaFoldDB" id="A0A2I6S864"/>
<reference evidence="1 2" key="1">
    <citation type="submission" date="2018-01" db="EMBL/GenBank/DDBJ databases">
        <authorList>
            <person name="Fu G.-Y."/>
        </authorList>
    </citation>
    <scope>NUCLEOTIDE SEQUENCE [LARGE SCALE GENOMIC DNA]</scope>
    <source>
        <strain evidence="1 2">SY39</strain>
    </source>
</reference>
<dbReference type="OrthoDB" id="9181159at2"/>
<dbReference type="KEGG" id="atw:C0099_10965"/>
<protein>
    <submittedName>
        <fullName evidence="1">Uncharacterized protein</fullName>
    </submittedName>
</protein>
<dbReference type="Proteomes" id="UP000242205">
    <property type="component" value="Chromosome"/>
</dbReference>
<gene>
    <name evidence="1" type="ORF">C0099_10965</name>
</gene>